<sequence>MEFLVKLKSNDFFATAVISWFIAQLLKVLISLLKTKSIDFKLFVASGGMPSSHSAFVMGLTGALGFKVGWESPLTAMALVLSLVVMYDAAGVRRAAGKQAAILNRLIFDSNNDKKLTEKRLKELLGHTPIEVIFGAILGLVVSYLIV</sequence>
<feature type="transmembrane region" description="Helical" evidence="1">
    <location>
        <begin position="12"/>
        <end position="30"/>
    </location>
</feature>
<proteinExistence type="predicted"/>
<evidence type="ECO:0000256" key="1">
    <source>
        <dbReference type="SAM" id="Phobius"/>
    </source>
</evidence>
<keyword evidence="1" id="KW-1133">Transmembrane helix</keyword>
<feature type="transmembrane region" description="Helical" evidence="1">
    <location>
        <begin position="124"/>
        <end position="146"/>
    </location>
</feature>
<keyword evidence="1" id="KW-0472">Membrane</keyword>
<dbReference type="OrthoDB" id="9792681at2"/>
<dbReference type="RefSeq" id="WP_089023304.1">
    <property type="nucleotide sequence ID" value="NZ_NIQC01000009.1"/>
</dbReference>
<feature type="transmembrane region" description="Helical" evidence="1">
    <location>
        <begin position="72"/>
        <end position="90"/>
    </location>
</feature>
<evidence type="ECO:0000313" key="2">
    <source>
        <dbReference type="EMBL" id="OWZ84014.1"/>
    </source>
</evidence>
<dbReference type="PANTHER" id="PTHR31446">
    <property type="entry name" value="ACID PHOSPHATASE/VANADIUM-DEPENDENT HALOPEROXIDASE-RELATED PROTEIN"/>
    <property type="match status" value="1"/>
</dbReference>
<gene>
    <name evidence="2" type="ORF">CDO51_05500</name>
</gene>
<dbReference type="Proteomes" id="UP000214588">
    <property type="component" value="Unassembled WGS sequence"/>
</dbReference>
<dbReference type="AlphaFoldDB" id="A0A226C099"/>
<organism evidence="2 3">
    <name type="scientific">Natranaerobius trueperi</name>
    <dbReference type="NCBI Taxonomy" id="759412"/>
    <lineage>
        <taxon>Bacteria</taxon>
        <taxon>Bacillati</taxon>
        <taxon>Bacillota</taxon>
        <taxon>Clostridia</taxon>
        <taxon>Natranaerobiales</taxon>
        <taxon>Natranaerobiaceae</taxon>
        <taxon>Natranaerobius</taxon>
    </lineage>
</organism>
<name>A0A226C099_9FIRM</name>
<dbReference type="PANTHER" id="PTHR31446:SF29">
    <property type="entry name" value="ACID PHOSPHATASE_VANADIUM-DEPENDENT HALOPEROXIDASE-RELATED PROTEIN"/>
    <property type="match status" value="1"/>
</dbReference>
<evidence type="ECO:0000313" key="3">
    <source>
        <dbReference type="Proteomes" id="UP000214588"/>
    </source>
</evidence>
<reference evidence="2 3" key="1">
    <citation type="submission" date="2017-06" db="EMBL/GenBank/DDBJ databases">
        <title>Draft Genome Sequence of Natranaerobius trueperi halophilic, alkalithermophilic bacteria from soda lakes.</title>
        <authorList>
            <person name="Zhao B."/>
        </authorList>
    </citation>
    <scope>NUCLEOTIDE SEQUENCE [LARGE SCALE GENOMIC DNA]</scope>
    <source>
        <strain evidence="2 3">DSM 18760</strain>
    </source>
</reference>
<comment type="caution">
    <text evidence="2">The sequence shown here is derived from an EMBL/GenBank/DDBJ whole genome shotgun (WGS) entry which is preliminary data.</text>
</comment>
<protein>
    <recommendedName>
        <fullName evidence="4">Acid phosphatase</fullName>
    </recommendedName>
</protein>
<keyword evidence="1" id="KW-0812">Transmembrane</keyword>
<feature type="transmembrane region" description="Helical" evidence="1">
    <location>
        <begin position="42"/>
        <end position="66"/>
    </location>
</feature>
<dbReference type="EMBL" id="NIQC01000009">
    <property type="protein sequence ID" value="OWZ84014.1"/>
    <property type="molecule type" value="Genomic_DNA"/>
</dbReference>
<dbReference type="InterPro" id="IPR003832">
    <property type="entry name" value="DUF212"/>
</dbReference>
<evidence type="ECO:0008006" key="4">
    <source>
        <dbReference type="Google" id="ProtNLM"/>
    </source>
</evidence>
<accession>A0A226C099</accession>
<dbReference type="Pfam" id="PF02681">
    <property type="entry name" value="DUF212"/>
    <property type="match status" value="1"/>
</dbReference>
<keyword evidence="3" id="KW-1185">Reference proteome</keyword>